<keyword evidence="4 6" id="KW-1133">Transmembrane helix</keyword>
<feature type="transmembrane region" description="Helical" evidence="6">
    <location>
        <begin position="70"/>
        <end position="89"/>
    </location>
</feature>
<accession>S0FZI0</accession>
<feature type="transmembrane region" description="Helical" evidence="6">
    <location>
        <begin position="165"/>
        <end position="189"/>
    </location>
</feature>
<dbReference type="Pfam" id="PF05140">
    <property type="entry name" value="ResB"/>
    <property type="match status" value="2"/>
</dbReference>
<comment type="caution">
    <text evidence="8">The sequence shown here is derived from an EMBL/GenBank/DDBJ whole genome shotgun (WGS) entry which is preliminary data.</text>
</comment>
<evidence type="ECO:0000313" key="9">
    <source>
        <dbReference type="Proteomes" id="UP000014216"/>
    </source>
</evidence>
<organism evidence="8 9">
    <name type="scientific">Desulfotignum phosphitoxidans DSM 13687</name>
    <dbReference type="NCBI Taxonomy" id="1286635"/>
    <lineage>
        <taxon>Bacteria</taxon>
        <taxon>Pseudomonadati</taxon>
        <taxon>Thermodesulfobacteriota</taxon>
        <taxon>Desulfobacteria</taxon>
        <taxon>Desulfobacterales</taxon>
        <taxon>Desulfobacteraceae</taxon>
        <taxon>Desulfotignum</taxon>
    </lineage>
</organism>
<dbReference type="Proteomes" id="UP000014216">
    <property type="component" value="Unassembled WGS sequence"/>
</dbReference>
<keyword evidence="2 6" id="KW-0812">Transmembrane</keyword>
<dbReference type="InterPro" id="IPR023494">
    <property type="entry name" value="Cyt_c_bgen_Ccs1/CcsB/ResB"/>
</dbReference>
<evidence type="ECO:0000259" key="7">
    <source>
        <dbReference type="Pfam" id="PF05140"/>
    </source>
</evidence>
<dbReference type="GO" id="GO:0016020">
    <property type="term" value="C:membrane"/>
    <property type="evidence" value="ECO:0007669"/>
    <property type="project" value="UniProtKB-SubCell"/>
</dbReference>
<dbReference type="EMBL" id="APJX01000002">
    <property type="protein sequence ID" value="EMS80543.1"/>
    <property type="molecule type" value="Genomic_DNA"/>
</dbReference>
<dbReference type="AlphaFoldDB" id="S0FZI0"/>
<dbReference type="PANTHER" id="PTHR31566:SF0">
    <property type="entry name" value="CYTOCHROME C BIOGENESIS PROTEIN CCS1, CHLOROPLASTIC"/>
    <property type="match status" value="1"/>
</dbReference>
<keyword evidence="5 6" id="KW-0472">Membrane</keyword>
<proteinExistence type="predicted"/>
<dbReference type="OrthoDB" id="9770923at2"/>
<keyword evidence="9" id="KW-1185">Reference proteome</keyword>
<evidence type="ECO:0000256" key="2">
    <source>
        <dbReference type="ARBA" id="ARBA00022692"/>
    </source>
</evidence>
<evidence type="ECO:0000256" key="5">
    <source>
        <dbReference type="ARBA" id="ARBA00023136"/>
    </source>
</evidence>
<dbReference type="InterPro" id="IPR007816">
    <property type="entry name" value="ResB-like_domain"/>
</dbReference>
<keyword evidence="3" id="KW-0201">Cytochrome c-type biogenesis</keyword>
<evidence type="ECO:0000256" key="1">
    <source>
        <dbReference type="ARBA" id="ARBA00004141"/>
    </source>
</evidence>
<dbReference type="PANTHER" id="PTHR31566">
    <property type="entry name" value="CYTOCHROME C BIOGENESIS PROTEIN CCS1, CHLOROPLASTIC"/>
    <property type="match status" value="1"/>
</dbReference>
<gene>
    <name evidence="8" type="primary">resB</name>
    <name evidence="8" type="ORF">Dpo_2c02360</name>
</gene>
<evidence type="ECO:0000256" key="4">
    <source>
        <dbReference type="ARBA" id="ARBA00022989"/>
    </source>
</evidence>
<feature type="transmembrane region" description="Helical" evidence="6">
    <location>
        <begin position="12"/>
        <end position="39"/>
    </location>
</feature>
<name>S0FZI0_9BACT</name>
<dbReference type="PATRIC" id="fig|1286635.3.peg.1210"/>
<feature type="transmembrane region" description="Helical" evidence="6">
    <location>
        <begin position="388"/>
        <end position="407"/>
    </location>
</feature>
<reference evidence="8 9" key="1">
    <citation type="journal article" date="2013" name="Genome Announc.">
        <title>Draft Genome Sequence of Desulfotignum phosphitoxidans DSM 13687 Strain FiPS-3.</title>
        <authorList>
            <person name="Poehlein A."/>
            <person name="Daniel R."/>
            <person name="Simeonova D.D."/>
        </authorList>
    </citation>
    <scope>NUCLEOTIDE SEQUENCE [LARGE SCALE GENOMIC DNA]</scope>
    <source>
        <strain evidence="8 9">DSM 13687</strain>
    </source>
</reference>
<feature type="domain" description="ResB-like" evidence="7">
    <location>
        <begin position="18"/>
        <end position="332"/>
    </location>
</feature>
<comment type="subcellular location">
    <subcellularLocation>
        <location evidence="1">Membrane</location>
        <topology evidence="1">Multi-pass membrane protein</topology>
    </subcellularLocation>
</comment>
<sequence length="458" mass="51803">MKNKDGISRQIWVFFCSVKLTVYILVLLAVTSIIGTVVLQNGSPQQYVNLYGEGIYNLIQVFDLDDMYHAWWFLLLLLVLCINITVCSVERLSLLWKTIFPGRVRFNVNRYLKSKSSQTIDTTSSVKPLLEPCESWLAKQAGPVIRQTDGQTTYLYAEKGRWTRLGVFVVHASVLLLLAGALIGAVFGFKANVRIDEGTQTGRVFESKTREPITLDFIIRCNEFDVSFYENGAPEEFRSNLTIIEGGQESLTTDIRVNHPLRYKGINIFQSSYGTAAPDTVTMQMVDNQSGAEILRDIRIGETIDLPDGAGQFTLQGFLPHFEFREHDLGETFFGLVTLAGETGFQIGMPIQFPTFDKMRKGRFTFVVTDFEKRYYTGLQVTKDPGVWYVYAGFILMILGCWVTFFMSHQSFLLTLSPRETGGTRVVLSGKSSRNSRSMTLKLKQMATRLENQLNKGE</sequence>
<protein>
    <submittedName>
        <fullName evidence="8">Transmembrane cytochrome c biogenesis protein ResB</fullName>
    </submittedName>
</protein>
<dbReference type="GO" id="GO:0017004">
    <property type="term" value="P:cytochrome complex assembly"/>
    <property type="evidence" value="ECO:0007669"/>
    <property type="project" value="UniProtKB-KW"/>
</dbReference>
<evidence type="ECO:0000313" key="8">
    <source>
        <dbReference type="EMBL" id="EMS80543.1"/>
    </source>
</evidence>
<feature type="domain" description="ResB-like" evidence="7">
    <location>
        <begin position="353"/>
        <end position="439"/>
    </location>
</feature>
<dbReference type="RefSeq" id="WP_006964805.1">
    <property type="nucleotide sequence ID" value="NZ_APJX01000002.1"/>
</dbReference>
<evidence type="ECO:0000256" key="6">
    <source>
        <dbReference type="SAM" id="Phobius"/>
    </source>
</evidence>
<evidence type="ECO:0000256" key="3">
    <source>
        <dbReference type="ARBA" id="ARBA00022748"/>
    </source>
</evidence>